<evidence type="ECO:0000256" key="6">
    <source>
        <dbReference type="ARBA" id="ARBA00022777"/>
    </source>
</evidence>
<dbReference type="Pfam" id="PF07730">
    <property type="entry name" value="HisKA_3"/>
    <property type="match status" value="1"/>
</dbReference>
<feature type="transmembrane region" description="Helical" evidence="9">
    <location>
        <begin position="110"/>
        <end position="133"/>
    </location>
</feature>
<dbReference type="EMBL" id="SLXQ01000005">
    <property type="protein sequence ID" value="TCP53089.1"/>
    <property type="molecule type" value="Genomic_DNA"/>
</dbReference>
<keyword evidence="8" id="KW-0902">Two-component regulatory system</keyword>
<dbReference type="GO" id="GO:0016020">
    <property type="term" value="C:membrane"/>
    <property type="evidence" value="ECO:0007669"/>
    <property type="project" value="InterPro"/>
</dbReference>
<dbReference type="CDD" id="cd16917">
    <property type="entry name" value="HATPase_UhpB-NarQ-NarX-like"/>
    <property type="match status" value="1"/>
</dbReference>
<dbReference type="GO" id="GO:0046983">
    <property type="term" value="F:protein dimerization activity"/>
    <property type="evidence" value="ECO:0007669"/>
    <property type="project" value="InterPro"/>
</dbReference>
<gene>
    <name evidence="11" type="ORF">EV191_105152</name>
</gene>
<evidence type="ECO:0000256" key="9">
    <source>
        <dbReference type="SAM" id="Phobius"/>
    </source>
</evidence>
<dbReference type="InterPro" id="IPR011712">
    <property type="entry name" value="Sig_transdc_His_kin_sub3_dim/P"/>
</dbReference>
<evidence type="ECO:0000256" key="8">
    <source>
        <dbReference type="ARBA" id="ARBA00023012"/>
    </source>
</evidence>
<dbReference type="EC" id="2.7.13.3" evidence="2"/>
<keyword evidence="7" id="KW-0067">ATP-binding</keyword>
<keyword evidence="9" id="KW-0472">Membrane</keyword>
<keyword evidence="6 11" id="KW-0418">Kinase</keyword>
<dbReference type="InterPro" id="IPR050482">
    <property type="entry name" value="Sensor_HK_TwoCompSys"/>
</dbReference>
<proteinExistence type="predicted"/>
<dbReference type="GO" id="GO:0005524">
    <property type="term" value="F:ATP binding"/>
    <property type="evidence" value="ECO:0007669"/>
    <property type="project" value="UniProtKB-KW"/>
</dbReference>
<evidence type="ECO:0000259" key="10">
    <source>
        <dbReference type="Pfam" id="PF07730"/>
    </source>
</evidence>
<feature type="transmembrane region" description="Helical" evidence="9">
    <location>
        <begin position="237"/>
        <end position="257"/>
    </location>
</feature>
<feature type="transmembrane region" description="Helical" evidence="9">
    <location>
        <begin position="172"/>
        <end position="193"/>
    </location>
</feature>
<name>A0A4R2QVI2_9PSEU</name>
<sequence length="605" mass="62633">MASRPAGKSAPIAYCHGVSTPAWRERARDLRDWLGIPGLVLLVALLFDVLVVVANLTAGSVRAELFPLLGIFAFVACGFAAPRRPIPAALLGAAVLAGSGYLLFELDIGVFSVFIAGISTSQTVAGVLLVYYCAARVAPLRATIAIVALVGAGLVALLGETERASSGGRSDLVSSLLFGALALIAPLIAVWQYRSADAPANSGKVGALIGRQWPLIGMLSFVYFAELSSSVDELSPWNASILLLSGLACVAAVLATVQPVRSGYALAAIIPASSVLQVGLGVEQSGMTTHGVRLAQIVAGLVVVTYLVRGATPLVAIRQITLMSAGVAAAVLFAMASRGLPAAPDFLPQIILQAMFALGGAVAVGLYFRARDSERNKSVVAAVRDAQHAERMALARELHDVVAHQVTGIVVQAQAAKHVADSRPEAAAQALDRIEESGLAALTAMRRLVGSMRGEASGAGSASADTAMEEASTDFAGDLRDLVEQWQRDSGTRVELTAELGLPVPPEVSRSALRLVQESLTNTGKHAAGVTAVRILASCSDSELHLRVHDDGRATKDAPVGGSGGYGIVGMAERVELLGGLFTAGPATGGGWQVEAWLPRTEGQR</sequence>
<feature type="transmembrane region" description="Helical" evidence="9">
    <location>
        <begin position="320"/>
        <end position="340"/>
    </location>
</feature>
<evidence type="ECO:0000256" key="1">
    <source>
        <dbReference type="ARBA" id="ARBA00000085"/>
    </source>
</evidence>
<dbReference type="PANTHER" id="PTHR24421">
    <property type="entry name" value="NITRATE/NITRITE SENSOR PROTEIN NARX-RELATED"/>
    <property type="match status" value="1"/>
</dbReference>
<comment type="catalytic activity">
    <reaction evidence="1">
        <text>ATP + protein L-histidine = ADP + protein N-phospho-L-histidine.</text>
        <dbReference type="EC" id="2.7.13.3"/>
    </reaction>
</comment>
<feature type="transmembrane region" description="Helical" evidence="9">
    <location>
        <begin position="264"/>
        <end position="282"/>
    </location>
</feature>
<dbReference type="InterPro" id="IPR036890">
    <property type="entry name" value="HATPase_C_sf"/>
</dbReference>
<evidence type="ECO:0000313" key="12">
    <source>
        <dbReference type="Proteomes" id="UP000294911"/>
    </source>
</evidence>
<organism evidence="11 12">
    <name type="scientific">Tamaricihabitans halophyticus</name>
    <dbReference type="NCBI Taxonomy" id="1262583"/>
    <lineage>
        <taxon>Bacteria</taxon>
        <taxon>Bacillati</taxon>
        <taxon>Actinomycetota</taxon>
        <taxon>Actinomycetes</taxon>
        <taxon>Pseudonocardiales</taxon>
        <taxon>Pseudonocardiaceae</taxon>
        <taxon>Tamaricihabitans</taxon>
    </lineage>
</organism>
<keyword evidence="5" id="KW-0547">Nucleotide-binding</keyword>
<accession>A0A4R2QVI2</accession>
<feature type="transmembrane region" description="Helical" evidence="9">
    <location>
        <begin position="65"/>
        <end position="81"/>
    </location>
</feature>
<evidence type="ECO:0000256" key="4">
    <source>
        <dbReference type="ARBA" id="ARBA00022679"/>
    </source>
</evidence>
<evidence type="ECO:0000313" key="11">
    <source>
        <dbReference type="EMBL" id="TCP53089.1"/>
    </source>
</evidence>
<evidence type="ECO:0000256" key="7">
    <source>
        <dbReference type="ARBA" id="ARBA00022840"/>
    </source>
</evidence>
<dbReference type="Gene3D" id="1.20.5.1930">
    <property type="match status" value="1"/>
</dbReference>
<reference evidence="11 12" key="1">
    <citation type="submission" date="2019-03" db="EMBL/GenBank/DDBJ databases">
        <title>Genomic Encyclopedia of Type Strains, Phase IV (KMG-IV): sequencing the most valuable type-strain genomes for metagenomic binning, comparative biology and taxonomic classification.</title>
        <authorList>
            <person name="Goeker M."/>
        </authorList>
    </citation>
    <scope>NUCLEOTIDE SEQUENCE [LARGE SCALE GENOMIC DNA]</scope>
    <source>
        <strain evidence="11 12">DSM 45765</strain>
    </source>
</reference>
<evidence type="ECO:0000256" key="5">
    <source>
        <dbReference type="ARBA" id="ARBA00022741"/>
    </source>
</evidence>
<keyword evidence="9" id="KW-1133">Transmembrane helix</keyword>
<keyword evidence="12" id="KW-1185">Reference proteome</keyword>
<feature type="transmembrane region" description="Helical" evidence="9">
    <location>
        <begin position="33"/>
        <end position="53"/>
    </location>
</feature>
<dbReference type="SUPFAM" id="SSF55874">
    <property type="entry name" value="ATPase domain of HSP90 chaperone/DNA topoisomerase II/histidine kinase"/>
    <property type="match status" value="1"/>
</dbReference>
<dbReference type="GO" id="GO:0000155">
    <property type="term" value="F:phosphorelay sensor kinase activity"/>
    <property type="evidence" value="ECO:0007669"/>
    <property type="project" value="InterPro"/>
</dbReference>
<feature type="transmembrane region" description="Helical" evidence="9">
    <location>
        <begin position="140"/>
        <end position="160"/>
    </location>
</feature>
<feature type="transmembrane region" description="Helical" evidence="9">
    <location>
        <begin position="88"/>
        <end position="104"/>
    </location>
</feature>
<evidence type="ECO:0000256" key="3">
    <source>
        <dbReference type="ARBA" id="ARBA00022553"/>
    </source>
</evidence>
<keyword evidence="9" id="KW-0812">Transmembrane</keyword>
<dbReference type="AlphaFoldDB" id="A0A4R2QVI2"/>
<feature type="domain" description="Signal transduction histidine kinase subgroup 3 dimerisation and phosphoacceptor" evidence="10">
    <location>
        <begin position="390"/>
        <end position="454"/>
    </location>
</feature>
<dbReference type="PANTHER" id="PTHR24421:SF10">
    <property type="entry name" value="NITRATE_NITRITE SENSOR PROTEIN NARQ"/>
    <property type="match status" value="1"/>
</dbReference>
<dbReference type="Gene3D" id="3.30.565.10">
    <property type="entry name" value="Histidine kinase-like ATPase, C-terminal domain"/>
    <property type="match status" value="1"/>
</dbReference>
<dbReference type="Proteomes" id="UP000294911">
    <property type="component" value="Unassembled WGS sequence"/>
</dbReference>
<feature type="transmembrane region" description="Helical" evidence="9">
    <location>
        <begin position="346"/>
        <end position="368"/>
    </location>
</feature>
<evidence type="ECO:0000256" key="2">
    <source>
        <dbReference type="ARBA" id="ARBA00012438"/>
    </source>
</evidence>
<feature type="transmembrane region" description="Helical" evidence="9">
    <location>
        <begin position="205"/>
        <end position="225"/>
    </location>
</feature>
<comment type="caution">
    <text evidence="11">The sequence shown here is derived from an EMBL/GenBank/DDBJ whole genome shotgun (WGS) entry which is preliminary data.</text>
</comment>
<feature type="transmembrane region" description="Helical" evidence="9">
    <location>
        <begin position="288"/>
        <end position="308"/>
    </location>
</feature>
<protein>
    <recommendedName>
        <fullName evidence="2">histidine kinase</fullName>
        <ecNumber evidence="2">2.7.13.3</ecNumber>
    </recommendedName>
</protein>
<keyword evidence="3" id="KW-0597">Phosphoprotein</keyword>
<keyword evidence="4" id="KW-0808">Transferase</keyword>